<evidence type="ECO:0000256" key="3">
    <source>
        <dbReference type="ARBA" id="ARBA00022448"/>
    </source>
</evidence>
<keyword evidence="3" id="KW-0813">Transport</keyword>
<feature type="coiled-coil region" evidence="8">
    <location>
        <begin position="182"/>
        <end position="209"/>
    </location>
</feature>
<keyword evidence="9" id="KW-0732">Signal</keyword>
<reference evidence="10" key="1">
    <citation type="submission" date="2021-04" db="EMBL/GenBank/DDBJ databases">
        <title>The complete genome sequence of Caulobacter sp. S6.</title>
        <authorList>
            <person name="Tang Y."/>
            <person name="Ouyang W."/>
            <person name="Liu Q."/>
            <person name="Huang B."/>
            <person name="Guo Z."/>
            <person name="Lei P."/>
        </authorList>
    </citation>
    <scope>NUCLEOTIDE SEQUENCE</scope>
    <source>
        <strain evidence="10">S6</strain>
    </source>
</reference>
<keyword evidence="11" id="KW-1185">Reference proteome</keyword>
<dbReference type="Proteomes" id="UP000676409">
    <property type="component" value="Chromosome"/>
</dbReference>
<dbReference type="SUPFAM" id="SSF56954">
    <property type="entry name" value="Outer membrane efflux proteins (OEP)"/>
    <property type="match status" value="1"/>
</dbReference>
<dbReference type="Pfam" id="PF02321">
    <property type="entry name" value="OEP"/>
    <property type="match status" value="2"/>
</dbReference>
<dbReference type="PANTHER" id="PTHR30026:SF22">
    <property type="entry name" value="OUTER MEMBRANE EFFLUX PROTEIN"/>
    <property type="match status" value="1"/>
</dbReference>
<organism evidence="10 11">
    <name type="scientific">Phenylobacterium montanum</name>
    <dbReference type="NCBI Taxonomy" id="2823693"/>
    <lineage>
        <taxon>Bacteria</taxon>
        <taxon>Pseudomonadati</taxon>
        <taxon>Pseudomonadota</taxon>
        <taxon>Alphaproteobacteria</taxon>
        <taxon>Caulobacterales</taxon>
        <taxon>Caulobacteraceae</taxon>
        <taxon>Phenylobacterium</taxon>
    </lineage>
</organism>
<comment type="similarity">
    <text evidence="2">Belongs to the outer membrane factor (OMF) (TC 1.B.17) family.</text>
</comment>
<dbReference type="PANTHER" id="PTHR30026">
    <property type="entry name" value="OUTER MEMBRANE PROTEIN TOLC"/>
    <property type="match status" value="1"/>
</dbReference>
<comment type="subcellular location">
    <subcellularLocation>
        <location evidence="1">Cell outer membrane</location>
    </subcellularLocation>
</comment>
<accession>A0A975IVD4</accession>
<evidence type="ECO:0000256" key="6">
    <source>
        <dbReference type="ARBA" id="ARBA00023136"/>
    </source>
</evidence>
<evidence type="ECO:0000256" key="9">
    <source>
        <dbReference type="SAM" id="SignalP"/>
    </source>
</evidence>
<dbReference type="InterPro" id="IPR051906">
    <property type="entry name" value="TolC-like"/>
</dbReference>
<dbReference type="EMBL" id="CP073078">
    <property type="protein sequence ID" value="QUD88728.1"/>
    <property type="molecule type" value="Genomic_DNA"/>
</dbReference>
<keyword evidence="8" id="KW-0175">Coiled coil</keyword>
<proteinExistence type="inferred from homology"/>
<evidence type="ECO:0000256" key="4">
    <source>
        <dbReference type="ARBA" id="ARBA00022452"/>
    </source>
</evidence>
<evidence type="ECO:0000313" key="11">
    <source>
        <dbReference type="Proteomes" id="UP000676409"/>
    </source>
</evidence>
<dbReference type="InterPro" id="IPR010130">
    <property type="entry name" value="T1SS_OMP_TolC"/>
</dbReference>
<protein>
    <submittedName>
        <fullName evidence="10">TolC family outer membrane protein</fullName>
    </submittedName>
</protein>
<dbReference type="GO" id="GO:0015288">
    <property type="term" value="F:porin activity"/>
    <property type="evidence" value="ECO:0007669"/>
    <property type="project" value="TreeGrafter"/>
</dbReference>
<evidence type="ECO:0000256" key="8">
    <source>
        <dbReference type="SAM" id="Coils"/>
    </source>
</evidence>
<dbReference type="InterPro" id="IPR003423">
    <property type="entry name" value="OMP_efflux"/>
</dbReference>
<keyword evidence="5" id="KW-0812">Transmembrane</keyword>
<keyword evidence="7" id="KW-0998">Cell outer membrane</keyword>
<dbReference type="Gene3D" id="1.20.1600.10">
    <property type="entry name" value="Outer membrane efflux proteins (OEP)"/>
    <property type="match status" value="1"/>
</dbReference>
<evidence type="ECO:0000256" key="5">
    <source>
        <dbReference type="ARBA" id="ARBA00022692"/>
    </source>
</evidence>
<keyword evidence="6" id="KW-0472">Membrane</keyword>
<dbReference type="NCBIfam" id="TIGR01844">
    <property type="entry name" value="type_I_sec_TolC"/>
    <property type="match status" value="1"/>
</dbReference>
<keyword evidence="4" id="KW-1134">Transmembrane beta strand</keyword>
<sequence>MSMGRAAVFAALLALLAPGRGSATTLDEAVALALNHDPGLRRAEAEQAIAQARVKEAEAGRLPTVAIEGSAASARTDFGHFFGFGRYDLTPRSAAVSITQPLFAGGAITAAIDQARAEDAASRSEQGATRLNLVADVAEAFVAVRVTEQALDLRRAQIAELTLVRDQAQRRFDDGASPRTDLDQAEARLAGAQADLAAAQGALARARARYHSLVGEDPAALEPVAALPPTPGSLEEATSRAEAANPQVAAARSRLGAAGASVRQAEAERLPTLGLVAQASTVSDQFLPGYRADGASVGVQGRWTLFSGGAASARIAKARAAERAAGAALDQARAATQEAAIDGWQALQTASAVTRASAAQAKAAEAALYSVRQEVRVGAKPTLDLLNAEREALAAHIGELEAHGAEIVAAYRLNAIVGR</sequence>
<gene>
    <name evidence="10" type="ORF">KCG34_02235</name>
</gene>
<dbReference type="KEGG" id="caul:KCG34_02235"/>
<feature type="signal peptide" evidence="9">
    <location>
        <begin position="1"/>
        <end position="23"/>
    </location>
</feature>
<dbReference type="AlphaFoldDB" id="A0A975IVD4"/>
<dbReference type="GO" id="GO:0009279">
    <property type="term" value="C:cell outer membrane"/>
    <property type="evidence" value="ECO:0007669"/>
    <property type="project" value="UniProtKB-SubCell"/>
</dbReference>
<evidence type="ECO:0000256" key="1">
    <source>
        <dbReference type="ARBA" id="ARBA00004442"/>
    </source>
</evidence>
<dbReference type="GO" id="GO:1990281">
    <property type="term" value="C:efflux pump complex"/>
    <property type="evidence" value="ECO:0007669"/>
    <property type="project" value="TreeGrafter"/>
</dbReference>
<name>A0A975IVD4_9CAUL</name>
<evidence type="ECO:0000256" key="7">
    <source>
        <dbReference type="ARBA" id="ARBA00023237"/>
    </source>
</evidence>
<evidence type="ECO:0000313" key="10">
    <source>
        <dbReference type="EMBL" id="QUD88728.1"/>
    </source>
</evidence>
<feature type="chain" id="PRO_5038145651" evidence="9">
    <location>
        <begin position="24"/>
        <end position="419"/>
    </location>
</feature>
<evidence type="ECO:0000256" key="2">
    <source>
        <dbReference type="ARBA" id="ARBA00007613"/>
    </source>
</evidence>
<dbReference type="GO" id="GO:0015562">
    <property type="term" value="F:efflux transmembrane transporter activity"/>
    <property type="evidence" value="ECO:0007669"/>
    <property type="project" value="InterPro"/>
</dbReference>